<protein>
    <submittedName>
        <fullName evidence="2">Uncharacterized protein</fullName>
    </submittedName>
</protein>
<dbReference type="EMBL" id="MGJT01000008">
    <property type="protein sequence ID" value="OGN13364.1"/>
    <property type="molecule type" value="Genomic_DNA"/>
</dbReference>
<organism evidence="2 3">
    <name type="scientific">Candidatus Yanofskybacteria bacterium RIFCSPHIGHO2_02_FULL_43_15c</name>
    <dbReference type="NCBI Taxonomy" id="1802679"/>
    <lineage>
        <taxon>Bacteria</taxon>
        <taxon>Candidatus Yanofskyibacteriota</taxon>
    </lineage>
</organism>
<evidence type="ECO:0000313" key="3">
    <source>
        <dbReference type="Proteomes" id="UP000178197"/>
    </source>
</evidence>
<name>A0A1F8FJS4_9BACT</name>
<evidence type="ECO:0000256" key="1">
    <source>
        <dbReference type="SAM" id="MobiDB-lite"/>
    </source>
</evidence>
<reference evidence="2 3" key="1">
    <citation type="journal article" date="2016" name="Nat. Commun.">
        <title>Thousands of microbial genomes shed light on interconnected biogeochemical processes in an aquifer system.</title>
        <authorList>
            <person name="Anantharaman K."/>
            <person name="Brown C.T."/>
            <person name="Hug L.A."/>
            <person name="Sharon I."/>
            <person name="Castelle C.J."/>
            <person name="Probst A.J."/>
            <person name="Thomas B.C."/>
            <person name="Singh A."/>
            <person name="Wilkins M.J."/>
            <person name="Karaoz U."/>
            <person name="Brodie E.L."/>
            <person name="Williams K.H."/>
            <person name="Hubbard S.S."/>
            <person name="Banfield J.F."/>
        </authorList>
    </citation>
    <scope>NUCLEOTIDE SEQUENCE [LARGE SCALE GENOMIC DNA]</scope>
</reference>
<comment type="caution">
    <text evidence="2">The sequence shown here is derived from an EMBL/GenBank/DDBJ whole genome shotgun (WGS) entry which is preliminary data.</text>
</comment>
<evidence type="ECO:0000313" key="2">
    <source>
        <dbReference type="EMBL" id="OGN13364.1"/>
    </source>
</evidence>
<proteinExistence type="predicted"/>
<gene>
    <name evidence="2" type="ORF">A3C71_01405</name>
</gene>
<feature type="region of interest" description="Disordered" evidence="1">
    <location>
        <begin position="360"/>
        <end position="402"/>
    </location>
</feature>
<sequence>MRDILKKSKVKLIILLLVFSFGFTAPFYYSSGAGAIAYITKEFGLDLIARTIARRLLTNLGNGVIQSINNLGVEGGQRSPSFVQNWKSFLSSAQTIGENQFRAQLNYAIQRGVICDDFKGPLALAFQARDIPFVDIGDPQKNAELKQNTLVPYQSKIRCTIPDRTRAEFKRDFERGGGWDTWNRMLEPQNNLAGATLLSIEELQKQRASQEESQGKEAVAGQGFQGVKGACQQAVPAQARETVCYRNCQVNIPLSVEVSQRDSHCLNQCRGQTALGANAQCSFLGKTVTPAKILGDGASKFLDSNAEFLVSSDELSEILVSMIGQVLGKLANLAANELADFATRELTNLITTDSPTDAGDVIEQQAPNFLPDAQQDRETIEEIRENSENFENPEDNPNFQGQ</sequence>
<dbReference type="AlphaFoldDB" id="A0A1F8FJS4"/>
<dbReference type="Proteomes" id="UP000178197">
    <property type="component" value="Unassembled WGS sequence"/>
</dbReference>
<accession>A0A1F8FJS4</accession>
<feature type="compositionally biased region" description="Basic and acidic residues" evidence="1">
    <location>
        <begin position="374"/>
        <end position="387"/>
    </location>
</feature>